<dbReference type="Proteomes" id="UP000767238">
    <property type="component" value="Unassembled WGS sequence"/>
</dbReference>
<comment type="caution">
    <text evidence="2">The sequence shown here is derived from an EMBL/GenBank/DDBJ whole genome shotgun (WGS) entry which is preliminary data.</text>
</comment>
<feature type="compositionally biased region" description="Polar residues" evidence="1">
    <location>
        <begin position="133"/>
        <end position="179"/>
    </location>
</feature>
<accession>A0A9P8K3H7</accession>
<dbReference type="SUPFAM" id="SSF52540">
    <property type="entry name" value="P-loop containing nucleoside triphosphate hydrolases"/>
    <property type="match status" value="1"/>
</dbReference>
<dbReference type="Gene3D" id="3.40.50.300">
    <property type="entry name" value="P-loop containing nucleotide triphosphate hydrolases"/>
    <property type="match status" value="1"/>
</dbReference>
<dbReference type="AlphaFoldDB" id="A0A9P8K3H7"/>
<dbReference type="EMBL" id="JAHFYH010000092">
    <property type="protein sequence ID" value="KAH0213701.1"/>
    <property type="molecule type" value="Genomic_DNA"/>
</dbReference>
<evidence type="ECO:0000256" key="1">
    <source>
        <dbReference type="SAM" id="MobiDB-lite"/>
    </source>
</evidence>
<gene>
    <name evidence="2" type="ORF">KCV03_g8750</name>
</gene>
<feature type="non-terminal residue" evidence="2">
    <location>
        <position position="1"/>
    </location>
</feature>
<name>A0A9P8K3H7_AURME</name>
<proteinExistence type="predicted"/>
<dbReference type="OrthoDB" id="2316594at2759"/>
<sequence length="874" mass="94311">MDRSKCFSFEKSAARTHSQLSEDGTAMYKKPKLSPPSKAQEAPAMVGKSPSIKAERTAEKDSITSTSALRSILASDIGAEAGASRSFFGLSESDFKIRSSSLFSSLPLIASAPKTTGSFFKFTPLKETAVGDQTTSSWFSSMRPSRQETNTANNTSLFTSLPKTTTADRFTFSKTSETNPSKDKETNNQPDGFPTVKTAGASNNSTHQDQVRSQKHVSEVASMRCEHRNVFGVPSGIASIEPSPDKPGSKMESKLSTDQSVQNSSLTAQLRASGYQGSPNLFSNMTAGLLEPNNIAGNKVTIEPTVNGMAKQIYKPASIFTQQSNQSVRHDQESPGRTNPSEPMSAKHANPLQSKDTPNASIFGQAMIAASKPGERHGFMQLHHTSKNKASGADEQLRTTPLVSLTVKETAEANAKTPMFPQYAFLGCRVPETSSLDGENGTSSTMHGKFGYSTSVDEEPEPVLLNTNSPWSAFICGSQGSGKSYTLSAIIENCLYASPVIGRLPKPLAGVVFHNNTASAHNICEAAQLVSLGVKVNVLVSRSNYHALSAMYKNAVGSKYEKLLNVQPLVLQSHHITAERMHRLMAFAESETVVPLYMEVIMRILREMAITGIPFSYATFKANLEKEGLQPGQKVMMAMRLNLLESFLDPSCIEASKKSHSKKSDLLSTSPGTLTIVDLSDPFLDAGTTCTLFDILLSVFLSSRPDSGLLVCLDEAHKFMKNTPAAETFTENLLTVIREQRHNACRIVIATQEPTVSPKLLDLCSMTFVHRFTSPDWMVTLKNHLAGASDLATAATATDTNNDGGGVGQRQGPAALFEKIINLDVGESLLFAPSAVLEVDEQGKKKKLGVGCVRFKTRSRLGVDGGQSVLAVRE</sequence>
<feature type="compositionally biased region" description="Polar residues" evidence="1">
    <location>
        <begin position="256"/>
        <end position="265"/>
    </location>
</feature>
<reference evidence="2" key="2">
    <citation type="submission" date="2021-08" db="EMBL/GenBank/DDBJ databases">
        <authorList>
            <person name="Gostincar C."/>
            <person name="Sun X."/>
            <person name="Song Z."/>
            <person name="Gunde-Cimerman N."/>
        </authorList>
    </citation>
    <scope>NUCLEOTIDE SEQUENCE</scope>
    <source>
        <strain evidence="2">EXF-8016</strain>
    </source>
</reference>
<feature type="region of interest" description="Disordered" evidence="1">
    <location>
        <begin position="234"/>
        <end position="265"/>
    </location>
</feature>
<protein>
    <recommendedName>
        <fullName evidence="4">P-loop containing nucleoside triphosphate hydrolase</fullName>
    </recommendedName>
</protein>
<dbReference type="InterPro" id="IPR027417">
    <property type="entry name" value="P-loop_NTPase"/>
</dbReference>
<feature type="region of interest" description="Disordered" evidence="1">
    <location>
        <begin position="133"/>
        <end position="219"/>
    </location>
</feature>
<feature type="compositionally biased region" description="Basic and acidic residues" evidence="1">
    <location>
        <begin position="243"/>
        <end position="255"/>
    </location>
</feature>
<evidence type="ECO:0008006" key="4">
    <source>
        <dbReference type="Google" id="ProtNLM"/>
    </source>
</evidence>
<organism evidence="2 3">
    <name type="scientific">Aureobasidium melanogenum</name>
    <name type="common">Aureobasidium pullulans var. melanogenum</name>
    <dbReference type="NCBI Taxonomy" id="46634"/>
    <lineage>
        <taxon>Eukaryota</taxon>
        <taxon>Fungi</taxon>
        <taxon>Dikarya</taxon>
        <taxon>Ascomycota</taxon>
        <taxon>Pezizomycotina</taxon>
        <taxon>Dothideomycetes</taxon>
        <taxon>Dothideomycetidae</taxon>
        <taxon>Dothideales</taxon>
        <taxon>Saccotheciaceae</taxon>
        <taxon>Aureobasidium</taxon>
    </lineage>
</organism>
<feature type="compositionally biased region" description="Basic and acidic residues" evidence="1">
    <location>
        <begin position="209"/>
        <end position="219"/>
    </location>
</feature>
<evidence type="ECO:0000313" key="2">
    <source>
        <dbReference type="EMBL" id="KAH0213701.1"/>
    </source>
</evidence>
<reference evidence="2" key="1">
    <citation type="journal article" date="2021" name="J Fungi (Basel)">
        <title>Virulence traits and population genomics of the black yeast Aureobasidium melanogenum.</title>
        <authorList>
            <person name="Cernosa A."/>
            <person name="Sun X."/>
            <person name="Gostincar C."/>
            <person name="Fang C."/>
            <person name="Gunde-Cimerman N."/>
            <person name="Song Z."/>
        </authorList>
    </citation>
    <scope>NUCLEOTIDE SEQUENCE</scope>
    <source>
        <strain evidence="2">EXF-8016</strain>
    </source>
</reference>
<feature type="region of interest" description="Disordered" evidence="1">
    <location>
        <begin position="1"/>
        <end position="60"/>
    </location>
</feature>
<feature type="region of interest" description="Disordered" evidence="1">
    <location>
        <begin position="321"/>
        <end position="358"/>
    </location>
</feature>
<evidence type="ECO:0000313" key="3">
    <source>
        <dbReference type="Proteomes" id="UP000767238"/>
    </source>
</evidence>